<dbReference type="GO" id="GO:0015562">
    <property type="term" value="F:efflux transmembrane transporter activity"/>
    <property type="evidence" value="ECO:0007669"/>
    <property type="project" value="InterPro"/>
</dbReference>
<dbReference type="GO" id="GO:1990281">
    <property type="term" value="C:efflux pump complex"/>
    <property type="evidence" value="ECO:0007669"/>
    <property type="project" value="TreeGrafter"/>
</dbReference>
<comment type="caution">
    <text evidence="7">The sequence shown here is derived from an EMBL/GenBank/DDBJ whole genome shotgun (WGS) entry which is preliminary data.</text>
</comment>
<evidence type="ECO:0000256" key="5">
    <source>
        <dbReference type="ARBA" id="ARBA00023136"/>
    </source>
</evidence>
<evidence type="ECO:0008006" key="8">
    <source>
        <dbReference type="Google" id="ProtNLM"/>
    </source>
</evidence>
<evidence type="ECO:0000256" key="3">
    <source>
        <dbReference type="ARBA" id="ARBA00022452"/>
    </source>
</evidence>
<dbReference type="EMBL" id="VSSQ01000122">
    <property type="protein sequence ID" value="MPL78986.1"/>
    <property type="molecule type" value="Genomic_DNA"/>
</dbReference>
<keyword evidence="2" id="KW-0813">Transport</keyword>
<name>A0A644UJ02_9ZZZZ</name>
<evidence type="ECO:0000256" key="1">
    <source>
        <dbReference type="ARBA" id="ARBA00004442"/>
    </source>
</evidence>
<evidence type="ECO:0000256" key="4">
    <source>
        <dbReference type="ARBA" id="ARBA00022692"/>
    </source>
</evidence>
<dbReference type="InterPro" id="IPR051906">
    <property type="entry name" value="TolC-like"/>
</dbReference>
<sequence length="444" mass="49024">MIEAMKIRFLIPALFLLFAAADLPAQTKVWTLDECIGRALGYNLQVRQAGLSVEISQVNQEQAMASRFPTLDASVRQNFSWTDKQNLAGNYEFTGSNGSSVSLNSGVTLFNGFRKQNSIRQTSLDYQRAVLDAESMRQDIALQVLDNYLQVLYAGELVTNSGNQLTSTGRQLQLAGERLNLRIISMADYLQVKAQESAEKLTLANAEKQLLLSRINLMQLLEIPVHDTFAIAVPDLSGTGLQLITDDAGVIYEKALEIRPEVKSATLKKRIAGYETAIAKGAMLPTLSLNAGVSTSYSSVAEGLKFASQLDHNFSPVAGLTLSVPIFQQKQLKSQVSLAMINARSAEISEQSTLNQLRKNIETARAAVVAAGKEFQASEEQYRAMTASYEVATERFNQGVISPVDYLFEKTNLINAESKLLQSRYNLIFSYKELEYYQGKPLTL</sequence>
<dbReference type="GO" id="GO:0015288">
    <property type="term" value="F:porin activity"/>
    <property type="evidence" value="ECO:0007669"/>
    <property type="project" value="TreeGrafter"/>
</dbReference>
<gene>
    <name evidence="7" type="ORF">SDC9_24859</name>
</gene>
<keyword evidence="3" id="KW-1134">Transmembrane beta strand</keyword>
<dbReference type="SUPFAM" id="SSF56954">
    <property type="entry name" value="Outer membrane efflux proteins (OEP)"/>
    <property type="match status" value="1"/>
</dbReference>
<organism evidence="7">
    <name type="scientific">bioreactor metagenome</name>
    <dbReference type="NCBI Taxonomy" id="1076179"/>
    <lineage>
        <taxon>unclassified sequences</taxon>
        <taxon>metagenomes</taxon>
        <taxon>ecological metagenomes</taxon>
    </lineage>
</organism>
<keyword evidence="4" id="KW-0812">Transmembrane</keyword>
<dbReference type="Pfam" id="PF02321">
    <property type="entry name" value="OEP"/>
    <property type="match status" value="2"/>
</dbReference>
<keyword evidence="6" id="KW-0998">Cell outer membrane</keyword>
<dbReference type="AlphaFoldDB" id="A0A644UJ02"/>
<evidence type="ECO:0000256" key="6">
    <source>
        <dbReference type="ARBA" id="ARBA00023237"/>
    </source>
</evidence>
<dbReference type="GO" id="GO:0009279">
    <property type="term" value="C:cell outer membrane"/>
    <property type="evidence" value="ECO:0007669"/>
    <property type="project" value="UniProtKB-SubCell"/>
</dbReference>
<protein>
    <recommendedName>
        <fullName evidence="8">Outer membrane efflux protein BepC</fullName>
    </recommendedName>
</protein>
<dbReference type="InterPro" id="IPR003423">
    <property type="entry name" value="OMP_efflux"/>
</dbReference>
<dbReference type="PANTHER" id="PTHR30026">
    <property type="entry name" value="OUTER MEMBRANE PROTEIN TOLC"/>
    <property type="match status" value="1"/>
</dbReference>
<reference evidence="7" key="1">
    <citation type="submission" date="2019-08" db="EMBL/GenBank/DDBJ databases">
        <authorList>
            <person name="Kucharzyk K."/>
            <person name="Murdoch R.W."/>
            <person name="Higgins S."/>
            <person name="Loffler F."/>
        </authorList>
    </citation>
    <scope>NUCLEOTIDE SEQUENCE</scope>
</reference>
<keyword evidence="5" id="KW-0472">Membrane</keyword>
<dbReference type="PANTHER" id="PTHR30026:SF20">
    <property type="entry name" value="OUTER MEMBRANE PROTEIN TOLC"/>
    <property type="match status" value="1"/>
</dbReference>
<accession>A0A644UJ02</accession>
<dbReference type="Gene3D" id="1.20.1600.10">
    <property type="entry name" value="Outer membrane efflux proteins (OEP)"/>
    <property type="match status" value="1"/>
</dbReference>
<evidence type="ECO:0000256" key="2">
    <source>
        <dbReference type="ARBA" id="ARBA00022448"/>
    </source>
</evidence>
<comment type="subcellular location">
    <subcellularLocation>
        <location evidence="1">Cell outer membrane</location>
    </subcellularLocation>
</comment>
<proteinExistence type="predicted"/>
<evidence type="ECO:0000313" key="7">
    <source>
        <dbReference type="EMBL" id="MPL78986.1"/>
    </source>
</evidence>